<evidence type="ECO:0000313" key="2">
    <source>
        <dbReference type="EMBL" id="UZX19728.1"/>
    </source>
</evidence>
<feature type="compositionally biased region" description="Low complexity" evidence="1">
    <location>
        <begin position="85"/>
        <end position="98"/>
    </location>
</feature>
<name>A0ABY6QRL4_9ACTN</name>
<organism evidence="2 3">
    <name type="scientific">Streptomyces tanashiensis</name>
    <dbReference type="NCBI Taxonomy" id="67367"/>
    <lineage>
        <taxon>Bacteria</taxon>
        <taxon>Bacillati</taxon>
        <taxon>Actinomycetota</taxon>
        <taxon>Actinomycetes</taxon>
        <taxon>Kitasatosporales</taxon>
        <taxon>Streptomycetaceae</taxon>
        <taxon>Streptomyces</taxon>
    </lineage>
</organism>
<evidence type="ECO:0000256" key="1">
    <source>
        <dbReference type="SAM" id="MobiDB-lite"/>
    </source>
</evidence>
<dbReference type="RefSeq" id="WP_190103242.1">
    <property type="nucleotide sequence ID" value="NZ_BMUH01000004.1"/>
</dbReference>
<keyword evidence="3" id="KW-1185">Reference proteome</keyword>
<accession>A0ABY6QRL4</accession>
<reference evidence="2" key="1">
    <citation type="submission" date="2021-09" db="EMBL/GenBank/DDBJ databases">
        <title>Complete genome sequence and metabolic characterization of Streptomyces tanashiensis DSM 731 the producer of antibacterial Kalafungin and diverse secondary metabolites.</title>
        <authorList>
            <person name="Abbasi M.N."/>
            <person name="Anwar M.N."/>
            <person name="Alam K."/>
            <person name="Shoaib M."/>
            <person name="Lin Z."/>
            <person name="Hayat M."/>
            <person name="Ali M.I."/>
            <person name="Malik H.M.T."/>
            <person name="Ahmed I."/>
            <person name="Li A."/>
            <person name="Hailong Wang H."/>
            <person name="Zhang Y."/>
        </authorList>
    </citation>
    <scope>NUCLEOTIDE SEQUENCE</scope>
    <source>
        <strain evidence="2">Kala</strain>
    </source>
</reference>
<sequence>MDRDRILQHTVKLRAAVTDLALGDNIVSQWCHGLAEPHDPPPNHWINGYPYAVDTWLFGHLRGLLPVQAPSLASSERRHRPGGHSSSPSVMCSMSRSRTSPQRAGARCNQ</sequence>
<protein>
    <submittedName>
        <fullName evidence="2">Uncharacterized protein</fullName>
    </submittedName>
</protein>
<gene>
    <name evidence="2" type="ORF">LDH80_02790</name>
</gene>
<proteinExistence type="predicted"/>
<dbReference type="Proteomes" id="UP001164506">
    <property type="component" value="Chromosome"/>
</dbReference>
<feature type="region of interest" description="Disordered" evidence="1">
    <location>
        <begin position="72"/>
        <end position="110"/>
    </location>
</feature>
<evidence type="ECO:0000313" key="3">
    <source>
        <dbReference type="Proteomes" id="UP001164506"/>
    </source>
</evidence>
<dbReference type="EMBL" id="CP084204">
    <property type="protein sequence ID" value="UZX19728.1"/>
    <property type="molecule type" value="Genomic_DNA"/>
</dbReference>
<dbReference type="GeneID" id="95598334"/>